<sequence>NPEQALLPGAFVTFKASLGQRNNAYLVPQQAVQRDATGAYALVLGKDGKVVRKNLTVDGQQKGQWIVTAGVTPGDQV</sequence>
<evidence type="ECO:0000259" key="1">
    <source>
        <dbReference type="Pfam" id="PF25967"/>
    </source>
</evidence>
<feature type="domain" description="Multidrug resistance protein MdtA-like C-terminal permuted SH3" evidence="1">
    <location>
        <begin position="23"/>
        <end position="77"/>
    </location>
</feature>
<name>A0A6B3KLQ7_XANEU</name>
<dbReference type="AlphaFoldDB" id="A0A6B3KLQ7"/>
<dbReference type="GO" id="GO:0055085">
    <property type="term" value="P:transmembrane transport"/>
    <property type="evidence" value="ECO:0007669"/>
    <property type="project" value="InterPro"/>
</dbReference>
<dbReference type="GO" id="GO:0005886">
    <property type="term" value="C:plasma membrane"/>
    <property type="evidence" value="ECO:0007669"/>
    <property type="project" value="TreeGrafter"/>
</dbReference>
<dbReference type="GO" id="GO:0046677">
    <property type="term" value="P:response to antibiotic"/>
    <property type="evidence" value="ECO:0007669"/>
    <property type="project" value="TreeGrafter"/>
</dbReference>
<reference evidence="2" key="1">
    <citation type="submission" date="2019-11" db="EMBL/GenBank/DDBJ databases">
        <title>Genome-resolved metagenomics to study the prevalence of co-infection and intraspecific heterogeneity among plant pathogen metapopulations.</title>
        <authorList>
            <person name="Newberry E."/>
            <person name="Bhandari R."/>
            <person name="Kemble J."/>
            <person name="Sikora E."/>
            <person name="Potnis N."/>
        </authorList>
    </citation>
    <scope>NUCLEOTIDE SEQUENCE</scope>
    <source>
        <strain evidence="2">Xe_Pep_Tuscaloosa_18b</strain>
    </source>
</reference>
<comment type="caution">
    <text evidence="2">The sequence shown here is derived from an EMBL/GenBank/DDBJ whole genome shotgun (WGS) entry which is preliminary data.</text>
</comment>
<dbReference type="InterPro" id="IPR058627">
    <property type="entry name" value="MdtA-like_C"/>
</dbReference>
<dbReference type="Gene3D" id="2.40.420.20">
    <property type="match status" value="1"/>
</dbReference>
<proteinExistence type="predicted"/>
<dbReference type="PANTHER" id="PTHR30158:SF3">
    <property type="entry name" value="MULTIDRUG EFFLUX PUMP SUBUNIT ACRA-RELATED"/>
    <property type="match status" value="1"/>
</dbReference>
<dbReference type="Pfam" id="PF25967">
    <property type="entry name" value="RND-MFP_C"/>
    <property type="match status" value="1"/>
</dbReference>
<organism evidence="2">
    <name type="scientific">Xanthomonas euvesicatoria</name>
    <dbReference type="NCBI Taxonomy" id="456327"/>
    <lineage>
        <taxon>Bacteria</taxon>
        <taxon>Pseudomonadati</taxon>
        <taxon>Pseudomonadota</taxon>
        <taxon>Gammaproteobacteria</taxon>
        <taxon>Lysobacterales</taxon>
        <taxon>Lysobacteraceae</taxon>
        <taxon>Xanthomonas</taxon>
    </lineage>
</organism>
<gene>
    <name evidence="2" type="ORF">G3W62_21100</name>
</gene>
<feature type="non-terminal residue" evidence="2">
    <location>
        <position position="77"/>
    </location>
</feature>
<feature type="non-terminal residue" evidence="2">
    <location>
        <position position="1"/>
    </location>
</feature>
<dbReference type="EMBL" id="JAAGYV010000396">
    <property type="protein sequence ID" value="NEK75221.1"/>
    <property type="molecule type" value="Genomic_DNA"/>
</dbReference>
<evidence type="ECO:0000313" key="2">
    <source>
        <dbReference type="EMBL" id="NEK75221.1"/>
    </source>
</evidence>
<dbReference type="PANTHER" id="PTHR30158">
    <property type="entry name" value="ACRA/E-RELATED COMPONENT OF DRUG EFFLUX TRANSPORTER"/>
    <property type="match status" value="1"/>
</dbReference>
<protein>
    <submittedName>
        <fullName evidence="2">Efflux transporter periplasmic adaptor subunit</fullName>
    </submittedName>
</protein>
<accession>A0A6B3KLQ7</accession>